<feature type="non-terminal residue" evidence="1">
    <location>
        <position position="51"/>
    </location>
</feature>
<name>A0AAV4BIK2_9GAST</name>
<dbReference type="AlphaFoldDB" id="A0AAV4BIK2"/>
<proteinExistence type="predicted"/>
<protein>
    <submittedName>
        <fullName evidence="1">Uncharacterized protein</fullName>
    </submittedName>
</protein>
<accession>A0AAV4BIK2</accession>
<evidence type="ECO:0000313" key="2">
    <source>
        <dbReference type="Proteomes" id="UP000735302"/>
    </source>
</evidence>
<sequence length="51" mass="5939">MCSQEVKLSGRDRKFGKTSECAHKRFNSQRWMVESARLRNVNTRCPTLHTG</sequence>
<evidence type="ECO:0000313" key="1">
    <source>
        <dbReference type="EMBL" id="GFO19212.1"/>
    </source>
</evidence>
<keyword evidence="2" id="KW-1185">Reference proteome</keyword>
<reference evidence="1 2" key="1">
    <citation type="journal article" date="2021" name="Elife">
        <title>Chloroplast acquisition without the gene transfer in kleptoplastic sea slugs, Plakobranchus ocellatus.</title>
        <authorList>
            <person name="Maeda T."/>
            <person name="Takahashi S."/>
            <person name="Yoshida T."/>
            <person name="Shimamura S."/>
            <person name="Takaki Y."/>
            <person name="Nagai Y."/>
            <person name="Toyoda A."/>
            <person name="Suzuki Y."/>
            <person name="Arimoto A."/>
            <person name="Ishii H."/>
            <person name="Satoh N."/>
            <person name="Nishiyama T."/>
            <person name="Hasebe M."/>
            <person name="Maruyama T."/>
            <person name="Minagawa J."/>
            <person name="Obokata J."/>
            <person name="Shigenobu S."/>
        </authorList>
    </citation>
    <scope>NUCLEOTIDE SEQUENCE [LARGE SCALE GENOMIC DNA]</scope>
</reference>
<comment type="caution">
    <text evidence="1">The sequence shown here is derived from an EMBL/GenBank/DDBJ whole genome shotgun (WGS) entry which is preliminary data.</text>
</comment>
<dbReference type="Proteomes" id="UP000735302">
    <property type="component" value="Unassembled WGS sequence"/>
</dbReference>
<dbReference type="EMBL" id="BLXT01005058">
    <property type="protein sequence ID" value="GFO19212.1"/>
    <property type="molecule type" value="Genomic_DNA"/>
</dbReference>
<organism evidence="1 2">
    <name type="scientific">Plakobranchus ocellatus</name>
    <dbReference type="NCBI Taxonomy" id="259542"/>
    <lineage>
        <taxon>Eukaryota</taxon>
        <taxon>Metazoa</taxon>
        <taxon>Spiralia</taxon>
        <taxon>Lophotrochozoa</taxon>
        <taxon>Mollusca</taxon>
        <taxon>Gastropoda</taxon>
        <taxon>Heterobranchia</taxon>
        <taxon>Euthyneura</taxon>
        <taxon>Panpulmonata</taxon>
        <taxon>Sacoglossa</taxon>
        <taxon>Placobranchoidea</taxon>
        <taxon>Plakobranchidae</taxon>
        <taxon>Plakobranchus</taxon>
    </lineage>
</organism>
<gene>
    <name evidence="1" type="ORF">PoB_004571700</name>
</gene>